<protein>
    <submittedName>
        <fullName evidence="2">Interleukin-36 gamma isoform X2</fullName>
    </submittedName>
</protein>
<evidence type="ECO:0000313" key="1">
    <source>
        <dbReference type="Proteomes" id="UP000694863"/>
    </source>
</evidence>
<sequence length="179" mass="20128">MEGIGGHPHQDGKVEMGLWRSKMPVPPVMARPEFGKITDLNHQVWFLQGDTLVAIPGSTNVSPVTVTFMPCQYPELFEKDKGIPIYLGIKTPERCLSCEDVQGQPTLKLKEEKILDLYNKDKPVMPFLFYHDKKGRTSTFESVAFPGQFIASSARGQPIFLTSKRGETYNTEFDLVTGF</sequence>
<gene>
    <name evidence="2" type="primary">IL36G</name>
</gene>
<accession>A0AC55CUC2</accession>
<organism evidence="1 2">
    <name type="scientific">Echinops telfairi</name>
    <name type="common">Lesser hedgehog tenrec</name>
    <dbReference type="NCBI Taxonomy" id="9371"/>
    <lineage>
        <taxon>Eukaryota</taxon>
        <taxon>Metazoa</taxon>
        <taxon>Chordata</taxon>
        <taxon>Craniata</taxon>
        <taxon>Vertebrata</taxon>
        <taxon>Euteleostomi</taxon>
        <taxon>Mammalia</taxon>
        <taxon>Eutheria</taxon>
        <taxon>Afrotheria</taxon>
        <taxon>Tenrecidae</taxon>
        <taxon>Tenrecinae</taxon>
        <taxon>Echinops</taxon>
    </lineage>
</organism>
<proteinExistence type="predicted"/>
<dbReference type="RefSeq" id="XP_045143089.1">
    <property type="nucleotide sequence ID" value="XM_045287154.1"/>
</dbReference>
<keyword evidence="1" id="KW-1185">Reference proteome</keyword>
<dbReference type="Proteomes" id="UP000694863">
    <property type="component" value="Unplaced"/>
</dbReference>
<evidence type="ECO:0000313" key="2">
    <source>
        <dbReference type="RefSeq" id="XP_045143089.1"/>
    </source>
</evidence>
<name>A0AC55CUC2_ECHTE</name>
<reference evidence="2" key="1">
    <citation type="submission" date="2025-08" db="UniProtKB">
        <authorList>
            <consortium name="RefSeq"/>
        </authorList>
    </citation>
    <scope>IDENTIFICATION</scope>
</reference>